<proteinExistence type="predicted"/>
<accession>A0A1P8DTT5</accession>
<evidence type="ECO:0000256" key="1">
    <source>
        <dbReference type="SAM" id="MobiDB-lite"/>
    </source>
</evidence>
<name>A0A1P8DTT5_9CAUD</name>
<feature type="region of interest" description="Disordered" evidence="1">
    <location>
        <begin position="200"/>
        <end position="273"/>
    </location>
</feature>
<keyword evidence="3" id="KW-1185">Reference proteome</keyword>
<sequence>MKKNLLDELIDLKGGVQNAVEYLNRRGVKVTVGRYNQWLSGRFHPKYETISIILEEITDFTLSPSSVQHSDENIVLKHTLPVTELRQKLPHRRFANNYWQRIRYVDSQILEAIHGHDVWTRFEAMCGNFECARYVLRRNLNEHTITDSWIQNGLRRGWIPECVNVMVDLLEKYEDTGTPFNMMVCEAPVARAEPPVARAEPPVARAEPPVARAEPPVARAEPPVARAEPPVARAEPPVARAEPPVARAEPPVARAEPPVARAEPPVARAEPPVARAEPPVVDVSDLKEKIRLYALSHNPHCDVDNMPDDVVLMMYKDMMGQ</sequence>
<organism evidence="2 3">
    <name type="scientific">Salmonella phage vB_SenS_Sasha</name>
    <dbReference type="NCBI Taxonomy" id="1913114"/>
    <lineage>
        <taxon>Viruses</taxon>
        <taxon>Duplodnaviria</taxon>
        <taxon>Heunggongvirae</taxon>
        <taxon>Uroviricota</taxon>
        <taxon>Caudoviricetes</taxon>
        <taxon>Sashavirus</taxon>
        <taxon>Sashavirus sasha</taxon>
    </lineage>
</organism>
<gene>
    <name evidence="2" type="ORF">CPTSasha_81</name>
</gene>
<reference evidence="3" key="1">
    <citation type="submission" date="2016-10" db="EMBL/GenBank/DDBJ databases">
        <title>Complete genome of Salmonella enterica bacteriophage Sasha.</title>
        <authorList>
            <person name="Zeng C."/>
            <person name="Xie Y."/>
            <person name="Gill J.J."/>
        </authorList>
    </citation>
    <scope>NUCLEOTIDE SEQUENCE [LARGE SCALE GENOMIC DNA]</scope>
</reference>
<evidence type="ECO:0000313" key="2">
    <source>
        <dbReference type="EMBL" id="APU92837.1"/>
    </source>
</evidence>
<evidence type="ECO:0000313" key="3">
    <source>
        <dbReference type="Proteomes" id="UP000223290"/>
    </source>
</evidence>
<protein>
    <submittedName>
        <fullName evidence="2">Uncharacterized protein</fullName>
    </submittedName>
</protein>
<dbReference type="Proteomes" id="UP000223290">
    <property type="component" value="Segment"/>
</dbReference>
<dbReference type="EMBL" id="KX987158">
    <property type="protein sequence ID" value="APU92837.1"/>
    <property type="molecule type" value="Genomic_DNA"/>
</dbReference>